<evidence type="ECO:0000313" key="17">
    <source>
        <dbReference type="Proteomes" id="UP001568358"/>
    </source>
</evidence>
<keyword evidence="7 12" id="KW-0460">Magnesium</keyword>
<comment type="caution">
    <text evidence="12">Lacks conserved residue(s) required for the propagation of feature annotation.</text>
</comment>
<proteinExistence type="inferred from homology"/>
<dbReference type="CDD" id="cd06830">
    <property type="entry name" value="PLPDE_III_ADC"/>
    <property type="match status" value="1"/>
</dbReference>
<keyword evidence="11 12" id="KW-0456">Lyase</keyword>
<comment type="cofactor">
    <cofactor evidence="2 12">
        <name>Mg(2+)</name>
        <dbReference type="ChEBI" id="CHEBI:18420"/>
    </cofactor>
</comment>
<dbReference type="NCBIfam" id="TIGR01273">
    <property type="entry name" value="speA"/>
    <property type="match status" value="1"/>
</dbReference>
<dbReference type="PROSITE" id="PS00878">
    <property type="entry name" value="ODR_DC_2_1"/>
    <property type="match status" value="1"/>
</dbReference>
<evidence type="ECO:0000256" key="1">
    <source>
        <dbReference type="ARBA" id="ARBA00001933"/>
    </source>
</evidence>
<dbReference type="InterPro" id="IPR002985">
    <property type="entry name" value="Arg_decrbxlase"/>
</dbReference>
<dbReference type="Gene3D" id="1.10.287.3440">
    <property type="match status" value="1"/>
</dbReference>
<evidence type="ECO:0000313" key="16">
    <source>
        <dbReference type="EMBL" id="MEZ6852435.1"/>
    </source>
</evidence>
<keyword evidence="8 12" id="KW-0663">Pyridoxal phosphate</keyword>
<dbReference type="SUPFAM" id="SSF50621">
    <property type="entry name" value="Alanine racemase C-terminal domain-like"/>
    <property type="match status" value="1"/>
</dbReference>
<protein>
    <recommendedName>
        <fullName evidence="12">Biosynthetic arginine decarboxylase</fullName>
        <shortName evidence="12">ADC</shortName>
        <ecNumber evidence="12">4.1.1.19</ecNumber>
    </recommendedName>
</protein>
<dbReference type="SUPFAM" id="SSF51419">
    <property type="entry name" value="PLP-binding barrel"/>
    <property type="match status" value="1"/>
</dbReference>
<accession>A0ABV4JRS1</accession>
<dbReference type="InterPro" id="IPR022653">
    <property type="entry name" value="De-COase2_pyr-phos_BS"/>
</dbReference>
<evidence type="ECO:0000259" key="13">
    <source>
        <dbReference type="Pfam" id="PF02784"/>
    </source>
</evidence>
<comment type="similarity">
    <text evidence="4 12">Belongs to the Orn/Lys/Arg decarboxylase class-II family. SpeA subfamily.</text>
</comment>
<evidence type="ECO:0000256" key="5">
    <source>
        <dbReference type="ARBA" id="ARBA00022723"/>
    </source>
</evidence>
<feature type="domain" description="Arginine decarboxylase helical bundle" evidence="14">
    <location>
        <begin position="381"/>
        <end position="461"/>
    </location>
</feature>
<dbReference type="PIRSF" id="PIRSF001336">
    <property type="entry name" value="Arg_decrbxlase"/>
    <property type="match status" value="1"/>
</dbReference>
<evidence type="ECO:0000256" key="8">
    <source>
        <dbReference type="ARBA" id="ARBA00022898"/>
    </source>
</evidence>
<gene>
    <name evidence="12 16" type="primary">speA</name>
    <name evidence="16" type="ORF">AB2Z07_02620</name>
</gene>
<dbReference type="Proteomes" id="UP001568358">
    <property type="component" value="Unassembled WGS sequence"/>
</dbReference>
<comment type="caution">
    <text evidence="16">The sequence shown here is derived from an EMBL/GenBank/DDBJ whole genome shotgun (WGS) entry which is preliminary data.</text>
</comment>
<dbReference type="InterPro" id="IPR022644">
    <property type="entry name" value="De-COase2_N"/>
</dbReference>
<dbReference type="PANTHER" id="PTHR43295:SF9">
    <property type="entry name" value="BIOSYNTHETIC ARGININE DECARBOXYLASE"/>
    <property type="match status" value="1"/>
</dbReference>
<dbReference type="Gene3D" id="2.40.37.10">
    <property type="entry name" value="Lyase, Ornithine Decarboxylase, Chain A, domain 1"/>
    <property type="match status" value="1"/>
</dbReference>
<evidence type="ECO:0000256" key="7">
    <source>
        <dbReference type="ARBA" id="ARBA00022842"/>
    </source>
</evidence>
<dbReference type="HAMAP" id="MF_01417">
    <property type="entry name" value="SpeA"/>
    <property type="match status" value="1"/>
</dbReference>
<feature type="modified residue" description="N6-(pyridoxal phosphate)lysine" evidence="12">
    <location>
        <position position="113"/>
    </location>
</feature>
<sequence length="645" mass="72948">MYEVRQLANKNALQQWSIDDSAELYGIRNWGAGYFDITENGDVAIHPFGRGSNVAVSIPEVIRELKERGLELPVLLRIENILDSQISSLHNSFRDAIKSLGYKAEYRGVFPIKVNQQQQVLEEIANFGSSFHHGFEVGSKAELIAAISQMRDHKACLVCNGYKDEEFIDLGLHAMRMGFNCIFVMEMGWELSTLLERAALLGVEPQIGVRVKLSAKGGGHWTASGGERSSFGLSMSQITDIVDTLKEQKKLHCLKLLHYHLGSQIPNIRSIRTAVQEASRVYAELVQEGAPMGYIDLGGGLAVDYDGSHTNYVSSRNYSVNEYAMDVVEAVMTTLDKQDIPHPHIITESGRAVVAYYSVLLFNILDVSKIEDGRVPKEIPEDTPEAIVNMYEAYKSLNLRNLQEAYNDALFYRDEVRRMFLDGRVNLRQRTLADNLFWAITKTVAKLKDKLKIVPKELEEIDTALADIYYANFSVFQSLPDAWAIDQLFPVMPLHRLKEEPSRNAIISDITCDSDGKLDTFIDPKGEKPLLDLHPMQNGDEYYLGAFLVGAYQETLGDLHNLFGDTNVVSVRVYEDGSYEFVREIEGDTVGELLEYVEYDQRRIMEDLRTMAEQAVREGRITAAERFDLLQAFYAGLRGYTYFEK</sequence>
<dbReference type="Gene3D" id="3.20.20.10">
    <property type="entry name" value="Alanine racemase"/>
    <property type="match status" value="1"/>
</dbReference>
<keyword evidence="6 12" id="KW-0210">Decarboxylase</keyword>
<dbReference type="Pfam" id="PF17944">
    <property type="entry name" value="Arg_decarbox_C"/>
    <property type="match status" value="1"/>
</dbReference>
<dbReference type="InterPro" id="IPR000183">
    <property type="entry name" value="Orn/DAP/Arg_de-COase"/>
</dbReference>
<comment type="function">
    <text evidence="3 12">Catalyzes the biosynthesis of agmatine from arginine.</text>
</comment>
<dbReference type="InterPro" id="IPR040634">
    <property type="entry name" value="Arg_decarb_HB"/>
</dbReference>
<dbReference type="PRINTS" id="PR01180">
    <property type="entry name" value="ARGDCRBXLASE"/>
</dbReference>
<dbReference type="Pfam" id="PF17810">
    <property type="entry name" value="Arg_decarb_HB"/>
    <property type="match status" value="1"/>
</dbReference>
<feature type="domain" description="Arginine decarboxylase C-terminal helical" evidence="15">
    <location>
        <begin position="590"/>
        <end position="643"/>
    </location>
</feature>
<evidence type="ECO:0000256" key="9">
    <source>
        <dbReference type="ARBA" id="ARBA00023066"/>
    </source>
</evidence>
<dbReference type="PANTHER" id="PTHR43295">
    <property type="entry name" value="ARGININE DECARBOXYLASE"/>
    <property type="match status" value="1"/>
</dbReference>
<evidence type="ECO:0000256" key="2">
    <source>
        <dbReference type="ARBA" id="ARBA00001946"/>
    </source>
</evidence>
<dbReference type="GO" id="GO:0008792">
    <property type="term" value="F:arginine decarboxylase activity"/>
    <property type="evidence" value="ECO:0007669"/>
    <property type="project" value="UniProtKB-EC"/>
</dbReference>
<comment type="cofactor">
    <cofactor evidence="1 12">
        <name>pyridoxal 5'-phosphate</name>
        <dbReference type="ChEBI" id="CHEBI:597326"/>
    </cofactor>
</comment>
<evidence type="ECO:0000256" key="10">
    <source>
        <dbReference type="ARBA" id="ARBA00023115"/>
    </source>
</evidence>
<evidence type="ECO:0000256" key="3">
    <source>
        <dbReference type="ARBA" id="ARBA00002257"/>
    </source>
</evidence>
<keyword evidence="17" id="KW-1185">Reference proteome</keyword>
<reference evidence="16 17" key="1">
    <citation type="submission" date="2024-07" db="EMBL/GenBank/DDBJ databases">
        <title>Active virus-host system and metabolic interactions in a Lokiarchaeon culture.</title>
        <authorList>
            <person name="Ponce Toledo R.I."/>
            <person name="Rodrigues Oliveira T."/>
            <person name="Schleper C."/>
        </authorList>
    </citation>
    <scope>NUCLEOTIDE SEQUENCE [LARGE SCALE GENOMIC DNA]</scope>
    <source>
        <strain evidence="16 17">B35</strain>
    </source>
</reference>
<dbReference type="EC" id="4.1.1.19" evidence="12"/>
<dbReference type="InterPro" id="IPR009006">
    <property type="entry name" value="Ala_racemase/Decarboxylase_C"/>
</dbReference>
<dbReference type="Pfam" id="PF02784">
    <property type="entry name" value="Orn_Arg_deC_N"/>
    <property type="match status" value="1"/>
</dbReference>
<feature type="domain" description="Orn/DAP/Arg decarboxylase 2 N-terminal" evidence="13">
    <location>
        <begin position="89"/>
        <end position="355"/>
    </location>
</feature>
<keyword evidence="5 12" id="KW-0479">Metal-binding</keyword>
<evidence type="ECO:0000259" key="15">
    <source>
        <dbReference type="Pfam" id="PF17944"/>
    </source>
</evidence>
<dbReference type="InterPro" id="IPR041128">
    <property type="entry name" value="Arg_decarbox_C"/>
</dbReference>
<comment type="catalytic activity">
    <reaction evidence="12">
        <text>L-arginine + H(+) = agmatine + CO2</text>
        <dbReference type="Rhea" id="RHEA:17641"/>
        <dbReference type="ChEBI" id="CHEBI:15378"/>
        <dbReference type="ChEBI" id="CHEBI:16526"/>
        <dbReference type="ChEBI" id="CHEBI:32682"/>
        <dbReference type="ChEBI" id="CHEBI:58145"/>
        <dbReference type="EC" id="4.1.1.19"/>
    </reaction>
</comment>
<dbReference type="RefSeq" id="WP_020000836.1">
    <property type="nucleotide sequence ID" value="NZ_CP192219.1"/>
</dbReference>
<evidence type="ECO:0000256" key="12">
    <source>
        <dbReference type="HAMAP-Rule" id="MF_01417"/>
    </source>
</evidence>
<dbReference type="NCBIfam" id="NF003763">
    <property type="entry name" value="PRK05354.1"/>
    <property type="match status" value="1"/>
</dbReference>
<organism evidence="16 17">
    <name type="scientific">Halodesulfovibrio aestuarii</name>
    <dbReference type="NCBI Taxonomy" id="126333"/>
    <lineage>
        <taxon>Bacteria</taxon>
        <taxon>Pseudomonadati</taxon>
        <taxon>Thermodesulfobacteriota</taxon>
        <taxon>Desulfovibrionia</taxon>
        <taxon>Desulfovibrionales</taxon>
        <taxon>Desulfovibrionaceae</taxon>
        <taxon>Halodesulfovibrio</taxon>
    </lineage>
</organism>
<comment type="pathway">
    <text evidence="12">Amine and polyamine biosynthesis; agmatine biosynthesis; agmatine from L-arginine: step 1/1.</text>
</comment>
<evidence type="ECO:0000259" key="14">
    <source>
        <dbReference type="Pfam" id="PF17810"/>
    </source>
</evidence>
<keyword evidence="9 12" id="KW-0745">Spermidine biosynthesis</keyword>
<evidence type="ECO:0000256" key="6">
    <source>
        <dbReference type="ARBA" id="ARBA00022793"/>
    </source>
</evidence>
<keyword evidence="10 12" id="KW-0620">Polyamine biosynthesis</keyword>
<evidence type="ECO:0000256" key="11">
    <source>
        <dbReference type="ARBA" id="ARBA00023239"/>
    </source>
</evidence>
<dbReference type="EMBL" id="JBFSOO010000002">
    <property type="protein sequence ID" value="MEZ6852435.1"/>
    <property type="molecule type" value="Genomic_DNA"/>
</dbReference>
<dbReference type="PRINTS" id="PR01179">
    <property type="entry name" value="ODADCRBXLASE"/>
</dbReference>
<dbReference type="InterPro" id="IPR029066">
    <property type="entry name" value="PLP-binding_barrel"/>
</dbReference>
<evidence type="ECO:0000256" key="4">
    <source>
        <dbReference type="ARBA" id="ARBA00008357"/>
    </source>
</evidence>
<dbReference type="Gene3D" id="1.20.58.930">
    <property type="match status" value="1"/>
</dbReference>
<name>A0ABV4JRS1_9BACT</name>